<evidence type="ECO:0000313" key="1">
    <source>
        <dbReference type="EMBL" id="VDN00595.1"/>
    </source>
</evidence>
<dbReference type="EMBL" id="UYRW01013830">
    <property type="protein sequence ID" value="VDN00595.1"/>
    <property type="molecule type" value="Genomic_DNA"/>
</dbReference>
<proteinExistence type="predicted"/>
<gene>
    <name evidence="1" type="ORF">NOO_LOCUS13162</name>
</gene>
<evidence type="ECO:0000313" key="2">
    <source>
        <dbReference type="Proteomes" id="UP000271087"/>
    </source>
</evidence>
<reference evidence="3" key="1">
    <citation type="submission" date="2016-06" db="UniProtKB">
        <authorList>
            <consortium name="WormBaseParasite"/>
        </authorList>
    </citation>
    <scope>IDENTIFICATION</scope>
</reference>
<organism evidence="3">
    <name type="scientific">Onchocerca ochengi</name>
    <name type="common">Filarial nematode worm</name>
    <dbReference type="NCBI Taxonomy" id="42157"/>
    <lineage>
        <taxon>Eukaryota</taxon>
        <taxon>Metazoa</taxon>
        <taxon>Ecdysozoa</taxon>
        <taxon>Nematoda</taxon>
        <taxon>Chromadorea</taxon>
        <taxon>Rhabditida</taxon>
        <taxon>Spirurina</taxon>
        <taxon>Spiruromorpha</taxon>
        <taxon>Filarioidea</taxon>
        <taxon>Onchocercidae</taxon>
        <taxon>Onchocerca</taxon>
    </lineage>
</organism>
<accession>A0A182EYA6</accession>
<protein>
    <submittedName>
        <fullName evidence="1 3">Uncharacterized protein</fullName>
    </submittedName>
</protein>
<dbReference type="WBParaSite" id="nOo.2.0.1.t13162-RA">
    <property type="protein sequence ID" value="nOo.2.0.1.t13162-RA"/>
    <property type="gene ID" value="nOo.2.0.1.g13162"/>
</dbReference>
<evidence type="ECO:0000313" key="3">
    <source>
        <dbReference type="WBParaSite" id="nOo.2.0.1.t13162-RA"/>
    </source>
</evidence>
<sequence length="13" mass="1662">MPIQKQIRYTKKQ</sequence>
<reference evidence="1 2" key="2">
    <citation type="submission" date="2018-08" db="EMBL/GenBank/DDBJ databases">
        <authorList>
            <person name="Laetsch R D."/>
            <person name="Stevens L."/>
            <person name="Kumar S."/>
            <person name="Blaxter L. M."/>
        </authorList>
    </citation>
    <scope>NUCLEOTIDE SEQUENCE [LARGE SCALE GENOMIC DNA]</scope>
</reference>
<keyword evidence="2" id="KW-1185">Reference proteome</keyword>
<dbReference type="Proteomes" id="UP000271087">
    <property type="component" value="Unassembled WGS sequence"/>
</dbReference>
<name>A0A182EYA6_ONCOC</name>